<dbReference type="STRING" id="282301.A0A267GKF5"/>
<feature type="compositionally biased region" description="Basic and acidic residues" evidence="8">
    <location>
        <begin position="304"/>
        <end position="324"/>
    </location>
</feature>
<evidence type="ECO:0000256" key="7">
    <source>
        <dbReference type="PROSITE-ProRule" id="PRU01313"/>
    </source>
</evidence>
<evidence type="ECO:0000256" key="8">
    <source>
        <dbReference type="SAM" id="MobiDB-lite"/>
    </source>
</evidence>
<dbReference type="PANTHER" id="PTHR11037">
    <property type="entry name" value="TRANSCRIPTION FACTOR CP2"/>
    <property type="match status" value="1"/>
</dbReference>
<evidence type="ECO:0000259" key="9">
    <source>
        <dbReference type="PROSITE" id="PS51968"/>
    </source>
</evidence>
<feature type="non-terminal residue" evidence="10">
    <location>
        <position position="1"/>
    </location>
</feature>
<feature type="compositionally biased region" description="Pro residues" evidence="8">
    <location>
        <begin position="409"/>
        <end position="428"/>
    </location>
</feature>
<dbReference type="Pfam" id="PF18016">
    <property type="entry name" value="SAM_3"/>
    <property type="match status" value="1"/>
</dbReference>
<keyword evidence="6 7" id="KW-0539">Nucleus</keyword>
<comment type="caution">
    <text evidence="10">The sequence shown here is derived from an EMBL/GenBank/DDBJ whole genome shotgun (WGS) entry which is preliminary data.</text>
</comment>
<reference evidence="10 11" key="1">
    <citation type="submission" date="2017-06" db="EMBL/GenBank/DDBJ databases">
        <title>A platform for efficient transgenesis in Macrostomum lignano, a flatworm model organism for stem cell research.</title>
        <authorList>
            <person name="Berezikov E."/>
        </authorList>
    </citation>
    <scope>NUCLEOTIDE SEQUENCE [LARGE SCALE GENOMIC DNA]</scope>
    <source>
        <strain evidence="10">DV1</strain>
        <tissue evidence="10">Whole organism</tissue>
    </source>
</reference>
<evidence type="ECO:0000256" key="2">
    <source>
        <dbReference type="ARBA" id="ARBA00010852"/>
    </source>
</evidence>
<dbReference type="InterPro" id="IPR041418">
    <property type="entry name" value="SAM_3"/>
</dbReference>
<gene>
    <name evidence="10" type="ORF">BOX15_Mlig016348g1</name>
</gene>
<evidence type="ECO:0000256" key="5">
    <source>
        <dbReference type="ARBA" id="ARBA00023163"/>
    </source>
</evidence>
<evidence type="ECO:0000256" key="3">
    <source>
        <dbReference type="ARBA" id="ARBA00023015"/>
    </source>
</evidence>
<sequence length="613" mass="66448">LLRTATCSLGSLAAQSRRQTGLSTIIDKDCFELAQTMNANGWPVDELVDRGLASHLDCSLTGFSSLDLSSASFNIGPASPDCGSRALPTGAASGSPSYSLLERQLGLGSLGQADLSAAASRDPPAGGERLKFSLSAGTSPAVRINEEPLTYLNQGQAYEVKLTYCPLPQEKPRLLRSVFRVSFHERRMQFMEREHLDYWRHSRPGERILDADAALSYGLRDLQASQADISTVEAVWEGGGEGSVSGSDCGLFLRLHCVSTEFTARKHGGEKGVPFRLQIDTSDQVTGEHLCTCAAQVKVFKPKGADRKHKTDREKMERRGDHGGKYQTPLPYTPFLTVAAADSLEQQTAAPPTKQLRQQGPIAISTTLAPGSHPPSGPGRPRGVIVSNGAAPSPPLSGSTASPRSPQLEPTPPPPPPPPLPPPPPPQPLSQAEPSVTELTANCSPRQVADWLRRQRFNTLTGVFKNFSGYDLLRLSRNDLTEICGVGEGIRLANAILQRPCRSRLVFFVSQETDSVFHPVYLSQLTYEELFNRITSLFQADGDKISQVLVYGPTSIAVCITDEMVAQMESESKYTLHVQPDLADPGRFRVFMRERRHHCAKGGNSGAQESSPA</sequence>
<dbReference type="SUPFAM" id="SSF47769">
    <property type="entry name" value="SAM/Pointed domain"/>
    <property type="match status" value="1"/>
</dbReference>
<dbReference type="Pfam" id="PF04516">
    <property type="entry name" value="CP2"/>
    <property type="match status" value="1"/>
</dbReference>
<keyword evidence="5" id="KW-0804">Transcription</keyword>
<dbReference type="PROSITE" id="PS51968">
    <property type="entry name" value="GRH_CP2_DB"/>
    <property type="match status" value="1"/>
</dbReference>
<evidence type="ECO:0000256" key="4">
    <source>
        <dbReference type="ARBA" id="ARBA00023125"/>
    </source>
</evidence>
<proteinExistence type="inferred from homology"/>
<dbReference type="OrthoDB" id="9996779at2759"/>
<evidence type="ECO:0000313" key="10">
    <source>
        <dbReference type="EMBL" id="PAA86510.1"/>
    </source>
</evidence>
<keyword evidence="3" id="KW-0805">Transcription regulation</keyword>
<dbReference type="Pfam" id="PF25416">
    <property type="entry name" value="GRHL1_C"/>
    <property type="match status" value="1"/>
</dbReference>
<dbReference type="InterPro" id="IPR007604">
    <property type="entry name" value="CP2"/>
</dbReference>
<feature type="domain" description="Grh/CP2 DB" evidence="9">
    <location>
        <begin position="126"/>
        <end position="364"/>
    </location>
</feature>
<feature type="region of interest" description="Disordered" evidence="8">
    <location>
        <begin position="365"/>
        <end position="435"/>
    </location>
</feature>
<dbReference type="EMBL" id="NIVC01000276">
    <property type="protein sequence ID" value="PAA86510.1"/>
    <property type="molecule type" value="Genomic_DNA"/>
</dbReference>
<dbReference type="InterPro" id="IPR013761">
    <property type="entry name" value="SAM/pointed_sf"/>
</dbReference>
<dbReference type="Gene3D" id="1.10.150.50">
    <property type="entry name" value="Transcription Factor, Ets-1"/>
    <property type="match status" value="1"/>
</dbReference>
<comment type="subcellular location">
    <subcellularLocation>
        <location evidence="1 7">Nucleus</location>
    </subcellularLocation>
</comment>
<evidence type="ECO:0000313" key="11">
    <source>
        <dbReference type="Proteomes" id="UP000215902"/>
    </source>
</evidence>
<evidence type="ECO:0000256" key="1">
    <source>
        <dbReference type="ARBA" id="ARBA00004123"/>
    </source>
</evidence>
<organism evidence="10 11">
    <name type="scientific">Macrostomum lignano</name>
    <dbReference type="NCBI Taxonomy" id="282301"/>
    <lineage>
        <taxon>Eukaryota</taxon>
        <taxon>Metazoa</taxon>
        <taxon>Spiralia</taxon>
        <taxon>Lophotrochozoa</taxon>
        <taxon>Platyhelminthes</taxon>
        <taxon>Rhabditophora</taxon>
        <taxon>Macrostomorpha</taxon>
        <taxon>Macrostomida</taxon>
        <taxon>Macrostomidae</taxon>
        <taxon>Macrostomum</taxon>
    </lineage>
</organism>
<dbReference type="InterPro" id="IPR057520">
    <property type="entry name" value="GRHL1/CP2_C"/>
</dbReference>
<dbReference type="Proteomes" id="UP000215902">
    <property type="component" value="Unassembled WGS sequence"/>
</dbReference>
<dbReference type="PANTHER" id="PTHR11037:SF21">
    <property type="entry name" value="GEMINI, ISOFORM C"/>
    <property type="match status" value="1"/>
</dbReference>
<dbReference type="AlphaFoldDB" id="A0A267GKF5"/>
<protein>
    <recommendedName>
        <fullName evidence="9">Grh/CP2 DB domain-containing protein</fullName>
    </recommendedName>
</protein>
<dbReference type="GO" id="GO:0000978">
    <property type="term" value="F:RNA polymerase II cis-regulatory region sequence-specific DNA binding"/>
    <property type="evidence" value="ECO:0007669"/>
    <property type="project" value="TreeGrafter"/>
</dbReference>
<evidence type="ECO:0000256" key="6">
    <source>
        <dbReference type="ARBA" id="ARBA00023242"/>
    </source>
</evidence>
<feature type="region of interest" description="Disordered" evidence="8">
    <location>
        <begin position="304"/>
        <end position="331"/>
    </location>
</feature>
<accession>A0A267GKF5</accession>
<dbReference type="InterPro" id="IPR040167">
    <property type="entry name" value="TF_CP2-like"/>
</dbReference>
<comment type="similarity">
    <text evidence="2">Belongs to the grh/CP2 family. CP2 subfamily.</text>
</comment>
<dbReference type="GO" id="GO:0001228">
    <property type="term" value="F:DNA-binding transcription activator activity, RNA polymerase II-specific"/>
    <property type="evidence" value="ECO:0007669"/>
    <property type="project" value="TreeGrafter"/>
</dbReference>
<keyword evidence="4 7" id="KW-0238">DNA-binding</keyword>
<dbReference type="GO" id="GO:0005634">
    <property type="term" value="C:nucleus"/>
    <property type="evidence" value="ECO:0007669"/>
    <property type="project" value="UniProtKB-SubCell"/>
</dbReference>
<name>A0A267GKF5_9PLAT</name>
<keyword evidence="11" id="KW-1185">Reference proteome</keyword>